<dbReference type="AlphaFoldDB" id="A0A6J4U9Z8"/>
<reference evidence="2" key="1">
    <citation type="submission" date="2020-02" db="EMBL/GenBank/DDBJ databases">
        <authorList>
            <person name="Meier V. D."/>
        </authorList>
    </citation>
    <scope>NUCLEOTIDE SEQUENCE</scope>
    <source>
        <strain evidence="2">AVDCRST_MAG43</strain>
    </source>
</reference>
<gene>
    <name evidence="2" type="ORF">AVDCRST_MAG43-379</name>
</gene>
<name>A0A6J4U9Z8_9BACT</name>
<proteinExistence type="predicted"/>
<dbReference type="EMBL" id="CADCWI010000019">
    <property type="protein sequence ID" value="CAA9543680.1"/>
    <property type="molecule type" value="Genomic_DNA"/>
</dbReference>
<evidence type="ECO:0000313" key="2">
    <source>
        <dbReference type="EMBL" id="CAA9543680.1"/>
    </source>
</evidence>
<protein>
    <submittedName>
        <fullName evidence="2">Uncharacterized protein</fullName>
    </submittedName>
</protein>
<organism evidence="2">
    <name type="scientific">uncultured Thermomicrobiales bacterium</name>
    <dbReference type="NCBI Taxonomy" id="1645740"/>
    <lineage>
        <taxon>Bacteria</taxon>
        <taxon>Pseudomonadati</taxon>
        <taxon>Thermomicrobiota</taxon>
        <taxon>Thermomicrobia</taxon>
        <taxon>Thermomicrobiales</taxon>
        <taxon>environmental samples</taxon>
    </lineage>
</organism>
<accession>A0A6J4U9Z8</accession>
<sequence length="43" mass="4824">MLERSLRVDPPLGQDHDLVRATESSHIIANQGKRPKSGQPLIY</sequence>
<evidence type="ECO:0000256" key="1">
    <source>
        <dbReference type="SAM" id="MobiDB-lite"/>
    </source>
</evidence>
<feature type="region of interest" description="Disordered" evidence="1">
    <location>
        <begin position="1"/>
        <end position="43"/>
    </location>
</feature>